<keyword evidence="6" id="KW-0812">Transmembrane</keyword>
<dbReference type="PANTHER" id="PTHR30386">
    <property type="entry name" value="MEMBRANE FUSION SUBUNIT OF EMRAB-TOLC MULTIDRUG EFFLUX PUMP"/>
    <property type="match status" value="1"/>
</dbReference>
<keyword evidence="14" id="KW-1185">Reference proteome</keyword>
<evidence type="ECO:0000256" key="9">
    <source>
        <dbReference type="RuleBase" id="RU365093"/>
    </source>
</evidence>
<proteinExistence type="inferred from homology"/>
<dbReference type="InterPro" id="IPR059040">
    <property type="entry name" value="HH_CyaD-like"/>
</dbReference>
<feature type="coiled-coil region" evidence="10">
    <location>
        <begin position="87"/>
        <end position="128"/>
    </location>
</feature>
<keyword evidence="8" id="KW-0472">Membrane</keyword>
<keyword evidence="10" id="KW-0175">Coiled coil</keyword>
<accession>A0ABS0VFT8</accession>
<evidence type="ECO:0000256" key="10">
    <source>
        <dbReference type="SAM" id="Coils"/>
    </source>
</evidence>
<dbReference type="Gene3D" id="2.40.50.100">
    <property type="match status" value="1"/>
</dbReference>
<dbReference type="EMBL" id="JAEILD010000077">
    <property type="protein sequence ID" value="MBI6650394.1"/>
    <property type="molecule type" value="Genomic_DNA"/>
</dbReference>
<dbReference type="InterPro" id="IPR058982">
    <property type="entry name" value="Beta-barrel_AprE"/>
</dbReference>
<comment type="similarity">
    <text evidence="2 9">Belongs to the membrane fusion protein (MFP) (TC 8.A.1) family.</text>
</comment>
<dbReference type="InterPro" id="IPR010129">
    <property type="entry name" value="T1SS_HlyD"/>
</dbReference>
<keyword evidence="4 9" id="KW-1003">Cell membrane</keyword>
<name>A0ABS0VFT8_PSEVE</name>
<dbReference type="Proteomes" id="UP000614123">
    <property type="component" value="Unassembled WGS sequence"/>
</dbReference>
<gene>
    <name evidence="13" type="ORF">YA0849_15450</name>
</gene>
<dbReference type="PANTHER" id="PTHR30386:SF27">
    <property type="entry name" value="MEMBRANE FUSION PROTEIN (MFP) FAMILY PROTEIN"/>
    <property type="match status" value="1"/>
</dbReference>
<evidence type="ECO:0000256" key="5">
    <source>
        <dbReference type="ARBA" id="ARBA00022519"/>
    </source>
</evidence>
<evidence type="ECO:0000256" key="2">
    <source>
        <dbReference type="ARBA" id="ARBA00009477"/>
    </source>
</evidence>
<reference evidence="13 14" key="1">
    <citation type="submission" date="2020-12" db="EMBL/GenBank/DDBJ databases">
        <title>Comparative genomic insights into the epidemiology and virulence of plant pathogenic Pseudomonads from Turkey.</title>
        <authorList>
            <person name="Dillon M."/>
            <person name="Ruiz-Bedoya T."/>
            <person name="Bendalovic-Torma C."/>
            <person name="Guttman K.M."/>
            <person name="Kwak H."/>
            <person name="Middleton M.A."/>
            <person name="Wang P.W."/>
            <person name="Horuz S."/>
            <person name="Aysan Y."/>
            <person name="Guttman D.S."/>
        </authorList>
    </citation>
    <scope>NUCLEOTIDE SEQUENCE [LARGE SCALE GENOMIC DNA]</scope>
    <source>
        <strain evidence="13 14">S4_EA_3a</strain>
    </source>
</reference>
<evidence type="ECO:0000313" key="13">
    <source>
        <dbReference type="EMBL" id="MBI6650394.1"/>
    </source>
</evidence>
<dbReference type="Pfam" id="PF26002">
    <property type="entry name" value="Beta-barrel_AprE"/>
    <property type="match status" value="1"/>
</dbReference>
<dbReference type="NCBIfam" id="TIGR01843">
    <property type="entry name" value="type_I_hlyD"/>
    <property type="match status" value="1"/>
</dbReference>
<evidence type="ECO:0000256" key="8">
    <source>
        <dbReference type="ARBA" id="ARBA00023136"/>
    </source>
</evidence>
<evidence type="ECO:0000259" key="11">
    <source>
        <dbReference type="Pfam" id="PF25988"/>
    </source>
</evidence>
<dbReference type="Pfam" id="PF25988">
    <property type="entry name" value="HH_CyaD"/>
    <property type="match status" value="1"/>
</dbReference>
<feature type="domain" description="CyaD-like alpha-helical hairpin" evidence="11">
    <location>
        <begin position="23"/>
        <end position="112"/>
    </location>
</feature>
<evidence type="ECO:0000256" key="7">
    <source>
        <dbReference type="ARBA" id="ARBA00022989"/>
    </source>
</evidence>
<evidence type="ECO:0000256" key="1">
    <source>
        <dbReference type="ARBA" id="ARBA00004377"/>
    </source>
</evidence>
<evidence type="ECO:0000313" key="14">
    <source>
        <dbReference type="Proteomes" id="UP000614123"/>
    </source>
</evidence>
<dbReference type="InterPro" id="IPR050739">
    <property type="entry name" value="MFP"/>
</dbReference>
<evidence type="ECO:0000256" key="3">
    <source>
        <dbReference type="ARBA" id="ARBA00022448"/>
    </source>
</evidence>
<keyword evidence="7" id="KW-1133">Transmembrane helix</keyword>
<evidence type="ECO:0000259" key="12">
    <source>
        <dbReference type="Pfam" id="PF26002"/>
    </source>
</evidence>
<keyword evidence="5 9" id="KW-0997">Cell inner membrane</keyword>
<feature type="domain" description="AprE-like beta-barrel" evidence="12">
    <location>
        <begin position="172"/>
        <end position="258"/>
    </location>
</feature>
<evidence type="ECO:0000256" key="6">
    <source>
        <dbReference type="ARBA" id="ARBA00022692"/>
    </source>
</evidence>
<dbReference type="SUPFAM" id="SSF111369">
    <property type="entry name" value="HlyD-like secretion proteins"/>
    <property type="match status" value="1"/>
</dbReference>
<comment type="subcellular location">
    <subcellularLocation>
        <location evidence="1 9">Cell inner membrane</location>
        <topology evidence="1 9">Single-pass membrane protein</topology>
    </subcellularLocation>
</comment>
<organism evidence="13 14">
    <name type="scientific">Pseudomonas veronii</name>
    <dbReference type="NCBI Taxonomy" id="76761"/>
    <lineage>
        <taxon>Bacteria</taxon>
        <taxon>Pseudomonadati</taxon>
        <taxon>Pseudomonadota</taxon>
        <taxon>Gammaproteobacteria</taxon>
        <taxon>Pseudomonadales</taxon>
        <taxon>Pseudomonadaceae</taxon>
        <taxon>Pseudomonas</taxon>
    </lineage>
</organism>
<dbReference type="Gene3D" id="2.40.30.170">
    <property type="match status" value="1"/>
</dbReference>
<evidence type="ECO:0000256" key="4">
    <source>
        <dbReference type="ARBA" id="ARBA00022475"/>
    </source>
</evidence>
<keyword evidence="3 9" id="KW-0813">Transport</keyword>
<comment type="caution">
    <text evidence="13">The sequence shown here is derived from an EMBL/GenBank/DDBJ whole genome shotgun (WGS) entry which is preliminary data.</text>
</comment>
<sequence length="282" mass="30719">MVRAINVRDGQAVQAGEVLLTLDATTRDAEVQRLDGDRLAARLDLARASSMLLAIQGNREPAPVEQWLADVGAGQQAAARHWVAGQYQEYRTGLDALEAEIRQRDAEIQAAKGQIASLDQELTKARYEQSLTELRAPVAGTVQQLAVHTLGGVVTPAQPLLTLVPSDQHVEVEALLENKDVGFVHAGQPVSVKVETFNFTKYGTVAGEVVSVSQDAIKDEKRGQVYNAKVRLARSQLLIDGRSVALAPGMAVTVEIKTDQRRVIDYFLSPLEQHLQESLGER</sequence>
<protein>
    <recommendedName>
        <fullName evidence="9">Membrane fusion protein (MFP) family protein</fullName>
    </recommendedName>
</protein>